<dbReference type="CDD" id="cd01347">
    <property type="entry name" value="ligand_gated_channel"/>
    <property type="match status" value="1"/>
</dbReference>
<keyword evidence="10 15" id="KW-0798">TonB box</keyword>
<keyword evidence="12 20" id="KW-0675">Receptor</keyword>
<dbReference type="Gene3D" id="2.40.170.20">
    <property type="entry name" value="TonB-dependent receptor, beta-barrel domain"/>
    <property type="match status" value="1"/>
</dbReference>
<dbReference type="InterPro" id="IPR039426">
    <property type="entry name" value="TonB-dep_rcpt-like"/>
</dbReference>
<evidence type="ECO:0000256" key="16">
    <source>
        <dbReference type="SAM" id="MobiDB-lite"/>
    </source>
</evidence>
<feature type="signal peptide" evidence="17">
    <location>
        <begin position="1"/>
        <end position="22"/>
    </location>
</feature>
<dbReference type="GO" id="GO:0009279">
    <property type="term" value="C:cell outer membrane"/>
    <property type="evidence" value="ECO:0007669"/>
    <property type="project" value="UniProtKB-SubCell"/>
</dbReference>
<evidence type="ECO:0000256" key="10">
    <source>
        <dbReference type="ARBA" id="ARBA00023077"/>
    </source>
</evidence>
<evidence type="ECO:0000256" key="2">
    <source>
        <dbReference type="ARBA" id="ARBA00009810"/>
    </source>
</evidence>
<comment type="similarity">
    <text evidence="2 14 15">Belongs to the TonB-dependent receptor family.</text>
</comment>
<keyword evidence="8" id="KW-0408">Iron</keyword>
<dbReference type="SUPFAM" id="SSF56935">
    <property type="entry name" value="Porins"/>
    <property type="match status" value="1"/>
</dbReference>
<dbReference type="InterPro" id="IPR000531">
    <property type="entry name" value="Beta-barrel_TonB"/>
</dbReference>
<keyword evidence="6 14" id="KW-0812">Transmembrane</keyword>
<evidence type="ECO:0000256" key="1">
    <source>
        <dbReference type="ARBA" id="ARBA00004571"/>
    </source>
</evidence>
<dbReference type="Gene3D" id="2.170.130.10">
    <property type="entry name" value="TonB-dependent receptor, plug domain"/>
    <property type="match status" value="1"/>
</dbReference>
<keyword evidence="13 14" id="KW-0998">Cell outer membrane</keyword>
<dbReference type="RefSeq" id="WP_122254324.1">
    <property type="nucleotide sequence ID" value="NZ_RDQL01000012.1"/>
</dbReference>
<evidence type="ECO:0000313" key="20">
    <source>
        <dbReference type="EMBL" id="RMW98480.1"/>
    </source>
</evidence>
<evidence type="ECO:0000256" key="11">
    <source>
        <dbReference type="ARBA" id="ARBA00023136"/>
    </source>
</evidence>
<dbReference type="Pfam" id="PF00593">
    <property type="entry name" value="TonB_dep_Rec_b-barrel"/>
    <property type="match status" value="1"/>
</dbReference>
<dbReference type="PANTHER" id="PTHR32552">
    <property type="entry name" value="FERRICHROME IRON RECEPTOR-RELATED"/>
    <property type="match status" value="1"/>
</dbReference>
<reference evidence="20 21" key="1">
    <citation type="submission" date="2018-10" db="EMBL/GenBank/DDBJ databases">
        <title>Comamonadaceae CDC group NO-1 genome sequencing and assembly.</title>
        <authorList>
            <person name="Bernier A.-M."/>
            <person name="Bernard K."/>
        </authorList>
    </citation>
    <scope>NUCLEOTIDE SEQUENCE [LARGE SCALE GENOMIC DNA]</scope>
    <source>
        <strain evidence="20 21">NML161473</strain>
    </source>
</reference>
<comment type="subcellular location">
    <subcellularLocation>
        <location evidence="1 14">Cell outer membrane</location>
        <topology evidence="1 14">Multi-pass membrane protein</topology>
    </subcellularLocation>
</comment>
<evidence type="ECO:0000256" key="13">
    <source>
        <dbReference type="ARBA" id="ARBA00023237"/>
    </source>
</evidence>
<keyword evidence="21" id="KW-1185">Reference proteome</keyword>
<dbReference type="Proteomes" id="UP000267035">
    <property type="component" value="Unassembled WGS sequence"/>
</dbReference>
<dbReference type="PANTHER" id="PTHR32552:SF68">
    <property type="entry name" value="FERRICHROME OUTER MEMBRANE TRANSPORTER_PHAGE RECEPTOR"/>
    <property type="match status" value="1"/>
</dbReference>
<evidence type="ECO:0000256" key="17">
    <source>
        <dbReference type="SAM" id="SignalP"/>
    </source>
</evidence>
<dbReference type="Pfam" id="PF07715">
    <property type="entry name" value="Plug"/>
    <property type="match status" value="1"/>
</dbReference>
<feature type="chain" id="PRO_5018327711" evidence="17">
    <location>
        <begin position="23"/>
        <end position="714"/>
    </location>
</feature>
<dbReference type="InterPro" id="IPR036942">
    <property type="entry name" value="Beta-barrel_TonB_sf"/>
</dbReference>
<keyword evidence="9" id="KW-0406">Ion transport</keyword>
<dbReference type="GO" id="GO:0038023">
    <property type="term" value="F:signaling receptor activity"/>
    <property type="evidence" value="ECO:0007669"/>
    <property type="project" value="InterPro"/>
</dbReference>
<gene>
    <name evidence="20" type="ORF">EBQ25_09325</name>
</gene>
<feature type="domain" description="TonB-dependent receptor plug" evidence="19">
    <location>
        <begin position="77"/>
        <end position="176"/>
    </location>
</feature>
<evidence type="ECO:0000313" key="21">
    <source>
        <dbReference type="Proteomes" id="UP000267035"/>
    </source>
</evidence>
<keyword evidence="3 14" id="KW-0813">Transport</keyword>
<evidence type="ECO:0000256" key="4">
    <source>
        <dbReference type="ARBA" id="ARBA00022452"/>
    </source>
</evidence>
<evidence type="ECO:0000256" key="7">
    <source>
        <dbReference type="ARBA" id="ARBA00022729"/>
    </source>
</evidence>
<dbReference type="GO" id="GO:0015344">
    <property type="term" value="F:siderophore uptake transmembrane transporter activity"/>
    <property type="evidence" value="ECO:0007669"/>
    <property type="project" value="TreeGrafter"/>
</dbReference>
<feature type="region of interest" description="Disordered" evidence="16">
    <location>
        <begin position="25"/>
        <end position="47"/>
    </location>
</feature>
<dbReference type="InterPro" id="IPR010105">
    <property type="entry name" value="TonB_sidphr_rcpt"/>
</dbReference>
<evidence type="ECO:0000256" key="12">
    <source>
        <dbReference type="ARBA" id="ARBA00023170"/>
    </source>
</evidence>
<feature type="domain" description="TonB-dependent receptor-like beta-barrel" evidence="18">
    <location>
        <begin position="247"/>
        <end position="683"/>
    </location>
</feature>
<name>A0A3M6Q795_9BURK</name>
<comment type="caution">
    <text evidence="20">The sequence shown here is derived from an EMBL/GenBank/DDBJ whole genome shotgun (WGS) entry which is preliminary data.</text>
</comment>
<organism evidence="20 21">
    <name type="scientific">Allofranklinella schreckenbergeri</name>
    <dbReference type="NCBI Taxonomy" id="1076744"/>
    <lineage>
        <taxon>Bacteria</taxon>
        <taxon>Pseudomonadati</taxon>
        <taxon>Pseudomonadota</taxon>
        <taxon>Betaproteobacteria</taxon>
        <taxon>Burkholderiales</taxon>
        <taxon>Comamonadaceae</taxon>
        <taxon>Allofranklinella</taxon>
    </lineage>
</organism>
<keyword evidence="4 14" id="KW-1134">Transmembrane beta strand</keyword>
<dbReference type="AlphaFoldDB" id="A0A3M6Q795"/>
<sequence length="714" mass="79256">MTWHRYLMAGAALCASAQGALAADAPTAQPTPTDQAGKTEKAASAAAQPVPELAELTVSATADAISASAATRVPASAMETPFSVTAVDRTLIEHSSATNLADVMRYAATVGGTDNFGNAGEFFSARGFQLSAGKNYFRDGLRYRKYGQVPLYDIERIEVLRGPATVLYGALEPGGVVNIVSRQPSRTFGASARLRLGQDRYRQGSVDVTGPLGQRASYRLQALSSQAHSFRDVVSGKAKGLTGQINTTLTPDTLLTLRASAYADQRTGDRGTVLAVQPDGRVGFADVPRSRFLGEPYARFKFQDTQLSLNLHHQLNHQWLLRGDLVHSRQEEDRTYMWFLGDNKPVGRDGLLKRQVGDWDARLRGSLGRVEAVGEFSGAGLQHRLLAGAEFERFTNRRTNNRYQSSAIHIYNPVYDAVRPPNGRQTLKSVYADRFDSHSLYLQDVMRWRETLTVMAGLRYDQVDAKDPDKNQPREHFRGVTPQLGVVFHPNEQISPYLSYTRSFVPQSGTDRFGKRFEPQKSRQWEAGIKFNLQPAQTFLTLAAYRLEKRNLKMTDPEDPQYSRLSGLRSSQGLEATLHTRPLRGLDLTANYAYVAKAQFEQDDRYAGNTTPNVPRHALGVFADYRFQGDWSRWGASLGLTHVGKRQGANDNSFQLPAYTLVDVGLRYRFSEQASASLSLKNVFDRRYYTGAINATTIGVGAPRQAFIGLEWRM</sequence>
<evidence type="ECO:0000259" key="19">
    <source>
        <dbReference type="Pfam" id="PF07715"/>
    </source>
</evidence>
<proteinExistence type="inferred from homology"/>
<keyword evidence="11 14" id="KW-0472">Membrane</keyword>
<dbReference type="NCBIfam" id="TIGR01783">
    <property type="entry name" value="TonB-siderophor"/>
    <property type="match status" value="1"/>
</dbReference>
<dbReference type="EMBL" id="RDQL01000012">
    <property type="protein sequence ID" value="RMW98480.1"/>
    <property type="molecule type" value="Genomic_DNA"/>
</dbReference>
<dbReference type="InterPro" id="IPR037066">
    <property type="entry name" value="Plug_dom_sf"/>
</dbReference>
<accession>A0A3M6Q795</accession>
<keyword evidence="7 17" id="KW-0732">Signal</keyword>
<evidence type="ECO:0000256" key="8">
    <source>
        <dbReference type="ARBA" id="ARBA00023004"/>
    </source>
</evidence>
<dbReference type="GO" id="GO:0015891">
    <property type="term" value="P:siderophore transport"/>
    <property type="evidence" value="ECO:0007669"/>
    <property type="project" value="InterPro"/>
</dbReference>
<evidence type="ECO:0000256" key="9">
    <source>
        <dbReference type="ARBA" id="ARBA00023065"/>
    </source>
</evidence>
<evidence type="ECO:0000256" key="6">
    <source>
        <dbReference type="ARBA" id="ARBA00022692"/>
    </source>
</evidence>
<evidence type="ECO:0000256" key="3">
    <source>
        <dbReference type="ARBA" id="ARBA00022448"/>
    </source>
</evidence>
<dbReference type="InterPro" id="IPR012910">
    <property type="entry name" value="Plug_dom"/>
</dbReference>
<evidence type="ECO:0000256" key="5">
    <source>
        <dbReference type="ARBA" id="ARBA00022496"/>
    </source>
</evidence>
<protein>
    <submittedName>
        <fullName evidence="20">TonB-dependent siderophore receptor</fullName>
    </submittedName>
</protein>
<evidence type="ECO:0000259" key="18">
    <source>
        <dbReference type="Pfam" id="PF00593"/>
    </source>
</evidence>
<keyword evidence="5" id="KW-0410">Iron transport</keyword>
<evidence type="ECO:0000256" key="15">
    <source>
        <dbReference type="RuleBase" id="RU003357"/>
    </source>
</evidence>
<dbReference type="PROSITE" id="PS52016">
    <property type="entry name" value="TONB_DEPENDENT_REC_3"/>
    <property type="match status" value="1"/>
</dbReference>
<evidence type="ECO:0000256" key="14">
    <source>
        <dbReference type="PROSITE-ProRule" id="PRU01360"/>
    </source>
</evidence>